<keyword evidence="3" id="KW-0966">Cell projection</keyword>
<dbReference type="PANTHER" id="PTHR37533">
    <property type="entry name" value="FLAGELLAR HOOK-LENGTH CONTROL PROTEIN"/>
    <property type="match status" value="1"/>
</dbReference>
<keyword evidence="3" id="KW-0282">Flagellum</keyword>
<dbReference type="InterPro" id="IPR038610">
    <property type="entry name" value="FliK-like_C_sf"/>
</dbReference>
<proteinExistence type="predicted"/>
<feature type="region of interest" description="Disordered" evidence="1">
    <location>
        <begin position="1"/>
        <end position="24"/>
    </location>
</feature>
<dbReference type="CDD" id="cd17470">
    <property type="entry name" value="T3SS_Flik_C"/>
    <property type="match status" value="1"/>
</dbReference>
<protein>
    <submittedName>
        <fullName evidence="3">Flagellar hook-length control protein FliK</fullName>
    </submittedName>
</protein>
<accession>A0A4U1BNC5</accession>
<gene>
    <name evidence="3" type="ORF">FCL42_12335</name>
</gene>
<dbReference type="InterPro" id="IPR021136">
    <property type="entry name" value="Flagellar_hook_control-like_C"/>
</dbReference>
<feature type="region of interest" description="Disordered" evidence="1">
    <location>
        <begin position="141"/>
        <end position="162"/>
    </location>
</feature>
<dbReference type="RefSeq" id="WP_136863728.1">
    <property type="nucleotide sequence ID" value="NZ_SWCJ01000008.1"/>
</dbReference>
<dbReference type="Pfam" id="PF02120">
    <property type="entry name" value="Flg_hook"/>
    <property type="match status" value="1"/>
</dbReference>
<keyword evidence="3" id="KW-0969">Cilium</keyword>
<feature type="domain" description="Flagellar hook-length control protein-like C-terminal" evidence="2">
    <location>
        <begin position="334"/>
        <end position="410"/>
    </location>
</feature>
<comment type="caution">
    <text evidence="3">The sequence shown here is derived from an EMBL/GenBank/DDBJ whole genome shotgun (WGS) entry which is preliminary data.</text>
</comment>
<dbReference type="Proteomes" id="UP000305675">
    <property type="component" value="Unassembled WGS sequence"/>
</dbReference>
<dbReference type="AlphaFoldDB" id="A0A4U1BNC5"/>
<dbReference type="Gene3D" id="3.30.750.140">
    <property type="match status" value="1"/>
</dbReference>
<dbReference type="PANTHER" id="PTHR37533:SF2">
    <property type="entry name" value="FLAGELLAR HOOK-LENGTH CONTROL PROTEIN"/>
    <property type="match status" value="1"/>
</dbReference>
<feature type="compositionally biased region" description="Polar residues" evidence="1">
    <location>
        <begin position="7"/>
        <end position="20"/>
    </location>
</feature>
<dbReference type="InterPro" id="IPR052563">
    <property type="entry name" value="FliK"/>
</dbReference>
<evidence type="ECO:0000259" key="2">
    <source>
        <dbReference type="Pfam" id="PF02120"/>
    </source>
</evidence>
<evidence type="ECO:0000313" key="4">
    <source>
        <dbReference type="Proteomes" id="UP000305675"/>
    </source>
</evidence>
<dbReference type="OrthoDB" id="1792985at2"/>
<keyword evidence="4" id="KW-1185">Reference proteome</keyword>
<sequence length="450" mass="46398">MNVDLASLTSVKSSPSSYGASESIAPCVDATSTRALNGNTPAKTQSESLQSFAKAYSSSSSKESASAEVDALSPYGVGFSEEMLGEFVLETSEGEGETEGAFTSVASGIEEGVFATLPENWAKSEGSQPGNASALTLTQVATEQSATGETQHFSQASASAATQPNTATLTADLTQSVVRPTDLVSRLVRETTVERSGVAASNAMPQSATVNQPSAAGIGGNAILAADYSASITTGSTSGNLSLQQFQQILQGGVKHSASSTMPLGVSLEGSGSASGQSTVASTDAAGIGPLTHSAQAAIRANTSSVWGPLSLPANGDMTQFGKEMLLPLRDQFRFSVDQGIKKAELRLDPPELGRVEMTIRQDGDRISVQLNAANPMVREALASGAERLRAEMTQGFSEQVSVDVGQGDARSDAEPEQFKSADILVAVESEQEFTELSSTSSSDLVNTLA</sequence>
<evidence type="ECO:0000256" key="1">
    <source>
        <dbReference type="SAM" id="MobiDB-lite"/>
    </source>
</evidence>
<dbReference type="EMBL" id="SWCJ01000008">
    <property type="protein sequence ID" value="TKB54593.1"/>
    <property type="molecule type" value="Genomic_DNA"/>
</dbReference>
<organism evidence="3 4">
    <name type="scientific">Ferrimonas aestuarii</name>
    <dbReference type="NCBI Taxonomy" id="2569539"/>
    <lineage>
        <taxon>Bacteria</taxon>
        <taxon>Pseudomonadati</taxon>
        <taxon>Pseudomonadota</taxon>
        <taxon>Gammaproteobacteria</taxon>
        <taxon>Alteromonadales</taxon>
        <taxon>Ferrimonadaceae</taxon>
        <taxon>Ferrimonas</taxon>
    </lineage>
</organism>
<evidence type="ECO:0000313" key="3">
    <source>
        <dbReference type="EMBL" id="TKB54593.1"/>
    </source>
</evidence>
<reference evidence="3 4" key="1">
    <citation type="submission" date="2019-04" db="EMBL/GenBank/DDBJ databases">
        <authorList>
            <person name="Hwang J.C."/>
        </authorList>
    </citation>
    <scope>NUCLEOTIDE SEQUENCE [LARGE SCALE GENOMIC DNA]</scope>
    <source>
        <strain evidence="3 4">IMCC35002</strain>
    </source>
</reference>
<name>A0A4U1BNC5_9GAMM</name>